<dbReference type="KEGG" id="pamo:BAR1_02455"/>
<dbReference type="NCBIfam" id="NF003833">
    <property type="entry name" value="PRK05419.1-5"/>
    <property type="match status" value="1"/>
</dbReference>
<dbReference type="Proteomes" id="UP000261704">
    <property type="component" value="Chromosome"/>
</dbReference>
<evidence type="ECO:0000256" key="3">
    <source>
        <dbReference type="ARBA" id="ARBA00022692"/>
    </source>
</evidence>
<comment type="subcellular location">
    <subcellularLocation>
        <location evidence="7">Cell membrane</location>
        <topology evidence="7">Multi-pass membrane protein</topology>
    </subcellularLocation>
    <subcellularLocation>
        <location evidence="1">Membrane</location>
        <topology evidence="1">Multi-pass membrane protein</topology>
    </subcellularLocation>
</comment>
<feature type="transmembrane region" description="Helical" evidence="7">
    <location>
        <begin position="115"/>
        <end position="133"/>
    </location>
</feature>
<name>A0A347ULD3_9RHOB</name>
<dbReference type="HAMAP" id="MF_01207">
    <property type="entry name" value="MsrQ"/>
    <property type="match status" value="1"/>
</dbReference>
<evidence type="ECO:0000313" key="9">
    <source>
        <dbReference type="EMBL" id="AXX99661.1"/>
    </source>
</evidence>
<dbReference type="GO" id="GO:0010181">
    <property type="term" value="F:FMN binding"/>
    <property type="evidence" value="ECO:0007669"/>
    <property type="project" value="UniProtKB-UniRule"/>
</dbReference>
<evidence type="ECO:0000256" key="4">
    <source>
        <dbReference type="ARBA" id="ARBA00022989"/>
    </source>
</evidence>
<dbReference type="PANTHER" id="PTHR36964:SF1">
    <property type="entry name" value="PROTEIN-METHIONINE-SULFOXIDE REDUCTASE HEME-BINDING SUBUNIT MSRQ"/>
    <property type="match status" value="1"/>
</dbReference>
<evidence type="ECO:0000256" key="5">
    <source>
        <dbReference type="ARBA" id="ARBA00023004"/>
    </source>
</evidence>
<evidence type="ECO:0000256" key="2">
    <source>
        <dbReference type="ARBA" id="ARBA00022448"/>
    </source>
</evidence>
<dbReference type="GO" id="GO:0030091">
    <property type="term" value="P:protein repair"/>
    <property type="evidence" value="ECO:0007669"/>
    <property type="project" value="UniProtKB-UniRule"/>
</dbReference>
<protein>
    <recommendedName>
        <fullName evidence="7">Protein-methionine-sulfoxide reductase heme-binding subunit MsrQ</fullName>
    </recommendedName>
    <alternativeName>
        <fullName evidence="7">Flavocytochrome MsrQ</fullName>
    </alternativeName>
</protein>
<reference evidence="9 10" key="1">
    <citation type="submission" date="2018-09" db="EMBL/GenBank/DDBJ databases">
        <title>Profundibacter amoris BAR1 gen. nov., sp. nov., a new member of the Roseobacter clade isolated at Lokis Castle Vent Field on the Arctic Mid-Oceanic Ridge.</title>
        <authorList>
            <person name="Le Moine Bauer S."/>
            <person name="Sjoeberg A.G."/>
            <person name="L'Haridon S."/>
            <person name="Stokke R."/>
            <person name="Roalkvam I."/>
            <person name="Steen I.H."/>
            <person name="Dahle H."/>
        </authorList>
    </citation>
    <scope>NUCLEOTIDE SEQUENCE [LARGE SCALE GENOMIC DNA]</scope>
    <source>
        <strain evidence="9 10">BAR1</strain>
    </source>
</reference>
<dbReference type="OrthoDB" id="9788328at2"/>
<gene>
    <name evidence="7 9" type="primary">msrQ</name>
    <name evidence="9" type="ORF">BAR1_02455</name>
</gene>
<evidence type="ECO:0000259" key="8">
    <source>
        <dbReference type="Pfam" id="PF01794"/>
    </source>
</evidence>
<comment type="cofactor">
    <cofactor evidence="7">
        <name>FMN</name>
        <dbReference type="ChEBI" id="CHEBI:58210"/>
    </cofactor>
    <text evidence="7">Binds 1 FMN per subunit.</text>
</comment>
<dbReference type="GO" id="GO:0020037">
    <property type="term" value="F:heme binding"/>
    <property type="evidence" value="ECO:0007669"/>
    <property type="project" value="UniProtKB-UniRule"/>
</dbReference>
<proteinExistence type="inferred from homology"/>
<keyword evidence="3 7" id="KW-0812">Transmembrane</keyword>
<keyword evidence="6 7" id="KW-0472">Membrane</keyword>
<evidence type="ECO:0000256" key="1">
    <source>
        <dbReference type="ARBA" id="ARBA00004141"/>
    </source>
</evidence>
<keyword evidence="7" id="KW-0285">Flavoprotein</keyword>
<keyword evidence="2 7" id="KW-0813">Transport</keyword>
<keyword evidence="4 7" id="KW-1133">Transmembrane helix</keyword>
<evidence type="ECO:0000313" key="10">
    <source>
        <dbReference type="Proteomes" id="UP000261704"/>
    </source>
</evidence>
<accession>A0A347ULD3</accession>
<dbReference type="InterPro" id="IPR013130">
    <property type="entry name" value="Fe3_Rdtase_TM_dom"/>
</dbReference>
<dbReference type="InterPro" id="IPR022837">
    <property type="entry name" value="MsrQ-like"/>
</dbReference>
<dbReference type="GO" id="GO:0046872">
    <property type="term" value="F:metal ion binding"/>
    <property type="evidence" value="ECO:0007669"/>
    <property type="project" value="UniProtKB-KW"/>
</dbReference>
<organism evidence="9 10">
    <name type="scientific">Profundibacter amoris</name>
    <dbReference type="NCBI Taxonomy" id="2171755"/>
    <lineage>
        <taxon>Bacteria</taxon>
        <taxon>Pseudomonadati</taxon>
        <taxon>Pseudomonadota</taxon>
        <taxon>Alphaproteobacteria</taxon>
        <taxon>Rhodobacterales</taxon>
        <taxon>Paracoccaceae</taxon>
        <taxon>Profundibacter</taxon>
    </lineage>
</organism>
<comment type="similarity">
    <text evidence="7">Belongs to the MsrQ family.</text>
</comment>
<keyword evidence="5 7" id="KW-0408">Iron</keyword>
<dbReference type="AlphaFoldDB" id="A0A347ULD3"/>
<keyword evidence="7" id="KW-0349">Heme</keyword>
<keyword evidence="7" id="KW-1003">Cell membrane</keyword>
<feature type="transmembrane region" description="Helical" evidence="7">
    <location>
        <begin position="50"/>
        <end position="69"/>
    </location>
</feature>
<feature type="transmembrane region" description="Helical" evidence="7">
    <location>
        <begin position="177"/>
        <end position="194"/>
    </location>
</feature>
<feature type="domain" description="Ferric oxidoreductase" evidence="8">
    <location>
        <begin position="54"/>
        <end position="162"/>
    </location>
</feature>
<feature type="transmembrane region" description="Helical" evidence="7">
    <location>
        <begin position="12"/>
        <end position="30"/>
    </location>
</feature>
<dbReference type="GO" id="GO:0009055">
    <property type="term" value="F:electron transfer activity"/>
    <property type="evidence" value="ECO:0007669"/>
    <property type="project" value="UniProtKB-UniRule"/>
</dbReference>
<evidence type="ECO:0000256" key="7">
    <source>
        <dbReference type="HAMAP-Rule" id="MF_01207"/>
    </source>
</evidence>
<evidence type="ECO:0000256" key="6">
    <source>
        <dbReference type="ARBA" id="ARBA00023136"/>
    </source>
</evidence>
<comment type="subunit">
    <text evidence="7">Heterodimer of a catalytic subunit (MsrP) and a heme-binding subunit (MsrQ).</text>
</comment>
<dbReference type="EMBL" id="CP032125">
    <property type="protein sequence ID" value="AXX99661.1"/>
    <property type="molecule type" value="Genomic_DNA"/>
</dbReference>
<dbReference type="PANTHER" id="PTHR36964">
    <property type="entry name" value="PROTEIN-METHIONINE-SULFOXIDE REDUCTASE HEME-BINDING SUBUNIT MSRQ"/>
    <property type="match status" value="1"/>
</dbReference>
<dbReference type="Pfam" id="PF01794">
    <property type="entry name" value="Ferric_reduct"/>
    <property type="match status" value="1"/>
</dbReference>
<dbReference type="GO" id="GO:0005886">
    <property type="term" value="C:plasma membrane"/>
    <property type="evidence" value="ECO:0007669"/>
    <property type="project" value="UniProtKB-SubCell"/>
</dbReference>
<dbReference type="GO" id="GO:0016679">
    <property type="term" value="F:oxidoreductase activity, acting on diphenols and related substances as donors"/>
    <property type="evidence" value="ECO:0007669"/>
    <property type="project" value="TreeGrafter"/>
</dbReference>
<feature type="transmembrane region" description="Helical" evidence="7">
    <location>
        <begin position="154"/>
        <end position="171"/>
    </location>
</feature>
<comment type="function">
    <text evidence="7">Part of the MsrPQ system that repairs oxidized periplasmic proteins containing methionine sulfoxide residues (Met-O), using respiratory chain electrons. Thus protects these proteins from oxidative-stress damage caused by reactive species of oxygen and chlorine generated by the host defense mechanisms. MsrPQ is essential for the maintenance of envelope integrity under bleach stress, rescuing a wide series of structurally unrelated periplasmic proteins from methionine oxidation. MsrQ provides electrons for reduction to the reductase catalytic subunit MsrP, using the quinone pool of the respiratory chain.</text>
</comment>
<sequence>MTQRINTGLKRVPAWPLYIVGPLPVIWLYYLGLTNQLGADPVKAIEQQLGLIGLQLIVAGLMITPLRRFAGLNLIKFRRAIGLLAFFYVTVHLLTWLVVDTQLDWAYIWMDIVKRPYITIGMTGFLLLLPLAVTSNNISIRRLGPATWNKLHRLTYAAALAGAVHYVWLVKGWQTEPLVYLAGIVTLLLVRIRIRSKRIVASTLKRAG</sequence>
<keyword evidence="7" id="KW-0479">Metal-binding</keyword>
<comment type="cofactor">
    <cofactor evidence="7">
        <name>heme b</name>
        <dbReference type="ChEBI" id="CHEBI:60344"/>
    </cofactor>
    <text evidence="7">Binds 1 heme b (iron(II)-protoporphyrin IX) group per subunit.</text>
</comment>
<feature type="transmembrane region" description="Helical" evidence="7">
    <location>
        <begin position="81"/>
        <end position="99"/>
    </location>
</feature>
<keyword evidence="7" id="KW-0249">Electron transport</keyword>
<keyword evidence="7" id="KW-0288">FMN</keyword>
<keyword evidence="10" id="KW-1185">Reference proteome</keyword>